<evidence type="ECO:0000256" key="4">
    <source>
        <dbReference type="ARBA" id="ARBA00022490"/>
    </source>
</evidence>
<dbReference type="GO" id="GO:0003700">
    <property type="term" value="F:DNA-binding transcription factor activity"/>
    <property type="evidence" value="ECO:0007669"/>
    <property type="project" value="InterPro"/>
</dbReference>
<dbReference type="Pfam" id="PF01325">
    <property type="entry name" value="Fe_dep_repress"/>
    <property type="match status" value="1"/>
</dbReference>
<dbReference type="InterPro" id="IPR001367">
    <property type="entry name" value="Fe_dep_repressor"/>
</dbReference>
<evidence type="ECO:0000256" key="6">
    <source>
        <dbReference type="ARBA" id="ARBA00023015"/>
    </source>
</evidence>
<feature type="domain" description="HTH dtxR-type" evidence="12">
    <location>
        <begin position="1"/>
        <end position="63"/>
    </location>
</feature>
<dbReference type="PANTHER" id="PTHR33238:SF11">
    <property type="entry name" value="TRANSCRIPTIONAL REGULATOR MNTR"/>
    <property type="match status" value="1"/>
</dbReference>
<accession>A0A2T2WWA7</accession>
<dbReference type="GO" id="GO:0046983">
    <property type="term" value="F:protein dimerization activity"/>
    <property type="evidence" value="ECO:0007669"/>
    <property type="project" value="InterPro"/>
</dbReference>
<keyword evidence="5" id="KW-0678">Repressor</keyword>
<keyword evidence="6" id="KW-0805">Transcription regulation</keyword>
<protein>
    <recommendedName>
        <fullName evidence="11">Manganese transport regulator</fullName>
    </recommendedName>
</protein>
<evidence type="ECO:0000256" key="2">
    <source>
        <dbReference type="ARBA" id="ARBA00007871"/>
    </source>
</evidence>
<dbReference type="GO" id="GO:0003677">
    <property type="term" value="F:DNA binding"/>
    <property type="evidence" value="ECO:0007669"/>
    <property type="project" value="UniProtKB-KW"/>
</dbReference>
<evidence type="ECO:0000256" key="5">
    <source>
        <dbReference type="ARBA" id="ARBA00022491"/>
    </source>
</evidence>
<dbReference type="EMBL" id="PXYT01000035">
    <property type="protein sequence ID" value="PSR26521.1"/>
    <property type="molecule type" value="Genomic_DNA"/>
</dbReference>
<dbReference type="InterPro" id="IPR022689">
    <property type="entry name" value="Iron_dep_repressor"/>
</dbReference>
<proteinExistence type="inferred from homology"/>
<keyword evidence="7" id="KW-0238">DNA-binding</keyword>
<dbReference type="PANTHER" id="PTHR33238">
    <property type="entry name" value="IRON (METAL) DEPENDENT REPRESSOR, DTXR FAMILY"/>
    <property type="match status" value="1"/>
</dbReference>
<dbReference type="InterPro" id="IPR011991">
    <property type="entry name" value="ArsR-like_HTH"/>
</dbReference>
<dbReference type="InterPro" id="IPR050536">
    <property type="entry name" value="DtxR_MntR_Metal-Reg"/>
</dbReference>
<comment type="caution">
    <text evidence="13">The sequence shown here is derived from an EMBL/GenBank/DDBJ whole genome shotgun (WGS) entry which is preliminary data.</text>
</comment>
<comment type="similarity">
    <text evidence="2">Belongs to the DtxR/MntR family.</text>
</comment>
<keyword evidence="4" id="KW-0963">Cytoplasm</keyword>
<dbReference type="Gene3D" id="1.10.60.10">
    <property type="entry name" value="Iron dependent repressor, metal binding and dimerisation domain"/>
    <property type="match status" value="1"/>
</dbReference>
<gene>
    <name evidence="13" type="ORF">C7B43_13665</name>
</gene>
<dbReference type="CDD" id="cd00090">
    <property type="entry name" value="HTH_ARSR"/>
    <property type="match status" value="1"/>
</dbReference>
<dbReference type="NCBIfam" id="NF003025">
    <property type="entry name" value="PRK03902.1"/>
    <property type="match status" value="1"/>
</dbReference>
<dbReference type="SUPFAM" id="SSF46785">
    <property type="entry name" value="Winged helix' DNA-binding domain"/>
    <property type="match status" value="1"/>
</dbReference>
<keyword evidence="8" id="KW-0010">Activator</keyword>
<keyword evidence="10" id="KW-0464">Manganese</keyword>
<evidence type="ECO:0000256" key="9">
    <source>
        <dbReference type="ARBA" id="ARBA00023163"/>
    </source>
</evidence>
<dbReference type="InterPro" id="IPR022687">
    <property type="entry name" value="HTH_DTXR"/>
</dbReference>
<organism evidence="13 14">
    <name type="scientific">Sulfobacillus benefaciens</name>
    <dbReference type="NCBI Taxonomy" id="453960"/>
    <lineage>
        <taxon>Bacteria</taxon>
        <taxon>Bacillati</taxon>
        <taxon>Bacillota</taxon>
        <taxon>Clostridia</taxon>
        <taxon>Eubacteriales</taxon>
        <taxon>Clostridiales Family XVII. Incertae Sedis</taxon>
        <taxon>Sulfobacillus</taxon>
    </lineage>
</organism>
<keyword evidence="9" id="KW-0804">Transcription</keyword>
<dbReference type="InterPro" id="IPR036421">
    <property type="entry name" value="Fe_dep_repressor_sf"/>
</dbReference>
<evidence type="ECO:0000313" key="13">
    <source>
        <dbReference type="EMBL" id="PSR26521.1"/>
    </source>
</evidence>
<sequence>MSTPSQEDYLEAIWRITQQKGYVRVSDIAECLHISQASVSKMIRKLKEEGWLEVERYRGLALTSKGNAKGKLLLARHQILERFLSHLSVTDPQVVHHDVEGIEHHFSAETLEKLAALVTFIDREPKWWKKFIAQLPSIPKA</sequence>
<reference evidence="13 14" key="1">
    <citation type="journal article" date="2014" name="BMC Genomics">
        <title>Comparison of environmental and isolate Sulfobacillus genomes reveals diverse carbon, sulfur, nitrogen, and hydrogen metabolisms.</title>
        <authorList>
            <person name="Justice N.B."/>
            <person name="Norman A."/>
            <person name="Brown C.T."/>
            <person name="Singh A."/>
            <person name="Thomas B.C."/>
            <person name="Banfield J.F."/>
        </authorList>
    </citation>
    <scope>NUCLEOTIDE SEQUENCE [LARGE SCALE GENOMIC DNA]</scope>
    <source>
        <strain evidence="13">AMDSBA1</strain>
    </source>
</reference>
<dbReference type="Pfam" id="PF02742">
    <property type="entry name" value="Fe_dep_repr_C"/>
    <property type="match status" value="1"/>
</dbReference>
<comment type="subcellular location">
    <subcellularLocation>
        <location evidence="1">Cytoplasm</location>
    </subcellularLocation>
</comment>
<dbReference type="SMART" id="SM00529">
    <property type="entry name" value="HTH_DTXR"/>
    <property type="match status" value="1"/>
</dbReference>
<dbReference type="InterPro" id="IPR036388">
    <property type="entry name" value="WH-like_DNA-bd_sf"/>
</dbReference>
<evidence type="ECO:0000256" key="7">
    <source>
        <dbReference type="ARBA" id="ARBA00023125"/>
    </source>
</evidence>
<evidence type="ECO:0000256" key="11">
    <source>
        <dbReference type="ARBA" id="ARBA00032593"/>
    </source>
</evidence>
<dbReference type="Proteomes" id="UP000242699">
    <property type="component" value="Unassembled WGS sequence"/>
</dbReference>
<evidence type="ECO:0000256" key="10">
    <source>
        <dbReference type="ARBA" id="ARBA00023211"/>
    </source>
</evidence>
<dbReference type="PROSITE" id="PS50944">
    <property type="entry name" value="HTH_DTXR"/>
    <property type="match status" value="1"/>
</dbReference>
<evidence type="ECO:0000256" key="8">
    <source>
        <dbReference type="ARBA" id="ARBA00023159"/>
    </source>
</evidence>
<evidence type="ECO:0000256" key="1">
    <source>
        <dbReference type="ARBA" id="ARBA00004496"/>
    </source>
</evidence>
<evidence type="ECO:0000313" key="14">
    <source>
        <dbReference type="Proteomes" id="UP000242699"/>
    </source>
</evidence>
<evidence type="ECO:0000259" key="12">
    <source>
        <dbReference type="PROSITE" id="PS50944"/>
    </source>
</evidence>
<dbReference type="AlphaFoldDB" id="A0A2T2WWA7"/>
<dbReference type="Gene3D" id="1.10.10.10">
    <property type="entry name" value="Winged helix-like DNA-binding domain superfamily/Winged helix DNA-binding domain"/>
    <property type="match status" value="1"/>
</dbReference>
<dbReference type="FunFam" id="1.10.10.10:FF:000189">
    <property type="entry name" value="HTH-type transcriptional regulator MntR"/>
    <property type="match status" value="1"/>
</dbReference>
<dbReference type="GO" id="GO:0046914">
    <property type="term" value="F:transition metal ion binding"/>
    <property type="evidence" value="ECO:0007669"/>
    <property type="project" value="InterPro"/>
</dbReference>
<comment type="subunit">
    <text evidence="3">Homodimer.</text>
</comment>
<dbReference type="GO" id="GO:0005737">
    <property type="term" value="C:cytoplasm"/>
    <property type="evidence" value="ECO:0007669"/>
    <property type="project" value="UniProtKB-SubCell"/>
</dbReference>
<evidence type="ECO:0000256" key="3">
    <source>
        <dbReference type="ARBA" id="ARBA00011738"/>
    </source>
</evidence>
<dbReference type="InterPro" id="IPR036390">
    <property type="entry name" value="WH_DNA-bd_sf"/>
</dbReference>
<name>A0A2T2WWA7_9FIRM</name>